<dbReference type="Gene3D" id="3.30.70.260">
    <property type="match status" value="1"/>
</dbReference>
<comment type="function">
    <text evidence="5 6">Cell division inhibitor that blocks the formation of polar Z ring septums. Rapidly oscillates between the poles of the cell to destabilize FtsZ filaments that have formed before they mature into polar Z rings. Prevents FtsZ polymerization.</text>
</comment>
<dbReference type="HAMAP" id="MF_00267">
    <property type="entry name" value="MinC"/>
    <property type="match status" value="1"/>
</dbReference>
<keyword evidence="2 6" id="KW-0132">Cell division</keyword>
<dbReference type="InterPro" id="IPR005526">
    <property type="entry name" value="Septum_form_inhib_MinC_C"/>
</dbReference>
<comment type="subunit">
    <text evidence="6">Interacts with MinD and FtsZ.</text>
</comment>
<keyword evidence="9" id="KW-1185">Reference proteome</keyword>
<evidence type="ECO:0000256" key="6">
    <source>
        <dbReference type="HAMAP-Rule" id="MF_00267"/>
    </source>
</evidence>
<proteinExistence type="inferred from homology"/>
<dbReference type="Pfam" id="PF03775">
    <property type="entry name" value="MinC_C"/>
    <property type="match status" value="1"/>
</dbReference>
<evidence type="ECO:0000256" key="5">
    <source>
        <dbReference type="ARBA" id="ARBA00025606"/>
    </source>
</evidence>
<dbReference type="PANTHER" id="PTHR34108">
    <property type="entry name" value="SEPTUM SITE-DETERMINING PROTEIN MINC"/>
    <property type="match status" value="1"/>
</dbReference>
<accession>A0A947D3Q7</accession>
<dbReference type="SUPFAM" id="SSF63848">
    <property type="entry name" value="Cell-division inhibitor MinC, C-terminal domain"/>
    <property type="match status" value="1"/>
</dbReference>
<dbReference type="Proteomes" id="UP000766595">
    <property type="component" value="Unassembled WGS sequence"/>
</dbReference>
<dbReference type="EMBL" id="JAHHZF010000006">
    <property type="protein sequence ID" value="MBT9290460.1"/>
    <property type="molecule type" value="Genomic_DNA"/>
</dbReference>
<evidence type="ECO:0000256" key="1">
    <source>
        <dbReference type="ARBA" id="ARBA00006291"/>
    </source>
</evidence>
<dbReference type="PANTHER" id="PTHR34108:SF1">
    <property type="entry name" value="SEPTUM SITE-DETERMINING PROTEIN MINC"/>
    <property type="match status" value="1"/>
</dbReference>
<dbReference type="GO" id="GO:0000902">
    <property type="term" value="P:cell morphogenesis"/>
    <property type="evidence" value="ECO:0007669"/>
    <property type="project" value="InterPro"/>
</dbReference>
<comment type="caution">
    <text evidence="8">The sequence shown here is derived from an EMBL/GenBank/DDBJ whole genome shotgun (WGS) entry which is preliminary data.</text>
</comment>
<organism evidence="8 9">
    <name type="scientific">Prosthecodimorpha staleyi</name>
    <dbReference type="NCBI Taxonomy" id="2840188"/>
    <lineage>
        <taxon>Bacteria</taxon>
        <taxon>Pseudomonadati</taxon>
        <taxon>Pseudomonadota</taxon>
        <taxon>Alphaproteobacteria</taxon>
        <taxon>Hyphomicrobiales</taxon>
        <taxon>Ancalomicrobiaceae</taxon>
        <taxon>Prosthecodimorpha</taxon>
    </lineage>
</organism>
<dbReference type="GO" id="GO:1901891">
    <property type="term" value="P:regulation of cell septum assembly"/>
    <property type="evidence" value="ECO:0007669"/>
    <property type="project" value="InterPro"/>
</dbReference>
<evidence type="ECO:0000313" key="9">
    <source>
        <dbReference type="Proteomes" id="UP000766595"/>
    </source>
</evidence>
<evidence type="ECO:0000256" key="3">
    <source>
        <dbReference type="ARBA" id="ARBA00023210"/>
    </source>
</evidence>
<comment type="similarity">
    <text evidence="1 6">Belongs to the MinC family.</text>
</comment>
<evidence type="ECO:0000256" key="2">
    <source>
        <dbReference type="ARBA" id="ARBA00022618"/>
    </source>
</evidence>
<evidence type="ECO:0000256" key="4">
    <source>
        <dbReference type="ARBA" id="ARBA00023306"/>
    </source>
</evidence>
<reference evidence="8 9" key="1">
    <citation type="submission" date="2021-06" db="EMBL/GenBank/DDBJ databases">
        <authorList>
            <person name="Grouzdev D.S."/>
            <person name="Koziaeva V."/>
        </authorList>
    </citation>
    <scope>NUCLEOTIDE SEQUENCE [LARGE SCALE GENOMIC DNA]</scope>
    <source>
        <strain evidence="8 9">22</strain>
    </source>
</reference>
<dbReference type="AlphaFoldDB" id="A0A947D3Q7"/>
<evidence type="ECO:0000313" key="8">
    <source>
        <dbReference type="EMBL" id="MBT9290460.1"/>
    </source>
</evidence>
<dbReference type="InterPro" id="IPR016098">
    <property type="entry name" value="CAP/MinC_C"/>
</dbReference>
<name>A0A947D3Q7_9HYPH</name>
<feature type="domain" description="Septum formation inhibitor MinC C-terminal" evidence="7">
    <location>
        <begin position="134"/>
        <end position="232"/>
    </location>
</feature>
<gene>
    <name evidence="6 8" type="primary">minC</name>
    <name evidence="8" type="ORF">KL771_13400</name>
</gene>
<dbReference type="InterPro" id="IPR036145">
    <property type="entry name" value="MinC_C_sf"/>
</dbReference>
<dbReference type="Gene3D" id="2.160.20.70">
    <property type="match status" value="1"/>
</dbReference>
<protein>
    <recommendedName>
        <fullName evidence="6">Probable septum site-determining protein MinC</fullName>
    </recommendedName>
</protein>
<keyword evidence="4 6" id="KW-0131">Cell cycle</keyword>
<sequence length="237" mass="25063">MNTHVKEAQAIRFRGRSFMAFVLEPVFPVEPWCQQLAEWLTRSPGFFAGKPVILDVSACCEHMRDVVLIVGKLEKLGIRVMGIDGAKPEWLGPGLPPAVTGGRSASAVEVPAAVTGEAPAPAPAETRQQSGNLFIETPVRSGQTIYAEGDVTIIGSVASGAEIVAGGSIHVYGALRGRAVAGATGNSKARIFARRFEAELVAIDGLYRTAEDMPAGLRGKAVQAWLQDDKIETAVLA</sequence>
<dbReference type="InterPro" id="IPR013033">
    <property type="entry name" value="MinC"/>
</dbReference>
<evidence type="ECO:0000259" key="7">
    <source>
        <dbReference type="Pfam" id="PF03775"/>
    </source>
</evidence>
<dbReference type="NCBIfam" id="TIGR01222">
    <property type="entry name" value="minC"/>
    <property type="match status" value="1"/>
</dbReference>
<keyword evidence="3 6" id="KW-0717">Septation</keyword>
<dbReference type="GO" id="GO:0000917">
    <property type="term" value="P:division septum assembly"/>
    <property type="evidence" value="ECO:0007669"/>
    <property type="project" value="UniProtKB-KW"/>
</dbReference>